<evidence type="ECO:0000313" key="9">
    <source>
        <dbReference type="Proteomes" id="UP001364890"/>
    </source>
</evidence>
<keyword evidence="8" id="KW-0282">Flagellum</keyword>
<evidence type="ECO:0000256" key="1">
    <source>
        <dbReference type="ARBA" id="ARBA00004514"/>
    </source>
</evidence>
<keyword evidence="8" id="KW-0966">Cell projection</keyword>
<evidence type="ECO:0000256" key="3">
    <source>
        <dbReference type="ARBA" id="ARBA00022795"/>
    </source>
</evidence>
<sequence length="116" mass="13456">MGEVENFLDASEKLYSHLAKNPSENERTEFIEQVNELLDAREEAIHALAEIDLSTNSLYTHLIELDRGINERLDKIMDLIKGDLKDLQQKKRHEGSYRNPYAATQTIDGMYFDNKK</sequence>
<keyword evidence="4" id="KW-0143">Chaperone</keyword>
<dbReference type="RefSeq" id="WP_336497169.1">
    <property type="nucleotide sequence ID" value="NZ_JBAWSY010000004.1"/>
</dbReference>
<dbReference type="InterPro" id="IPR008622">
    <property type="entry name" value="FliT"/>
</dbReference>
<comment type="similarity">
    <text evidence="6">Belongs to the bacillales FliT family.</text>
</comment>
<reference evidence="8 9" key="1">
    <citation type="submission" date="2024-01" db="EMBL/GenBank/DDBJ databases">
        <title>Seven novel Bacillus-like species.</title>
        <authorList>
            <person name="Liu G."/>
        </authorList>
    </citation>
    <scope>NUCLEOTIDE SEQUENCE [LARGE SCALE GENOMIC DNA]</scope>
    <source>
        <strain evidence="8 9">FJAT-51614</strain>
    </source>
</reference>
<keyword evidence="8" id="KW-0969">Cilium</keyword>
<accession>A0ABU8F4D7</accession>
<evidence type="ECO:0000256" key="7">
    <source>
        <dbReference type="ARBA" id="ARBA00093797"/>
    </source>
</evidence>
<comment type="function">
    <text evidence="5">May act as an export chaperone for the filament capping protein FliD.</text>
</comment>
<keyword evidence="3" id="KW-1005">Bacterial flagellum biogenesis</keyword>
<keyword evidence="2" id="KW-0963">Cytoplasm</keyword>
<comment type="caution">
    <text evidence="8">The sequence shown here is derived from an EMBL/GenBank/DDBJ whole genome shotgun (WGS) entry which is preliminary data.</text>
</comment>
<name>A0ABU8F4D7_9BACI</name>
<evidence type="ECO:0000313" key="8">
    <source>
        <dbReference type="EMBL" id="MEI4769614.1"/>
    </source>
</evidence>
<protein>
    <recommendedName>
        <fullName evidence="7">Flagellar protein FliT</fullName>
    </recommendedName>
</protein>
<keyword evidence="9" id="KW-1185">Reference proteome</keyword>
<evidence type="ECO:0000256" key="2">
    <source>
        <dbReference type="ARBA" id="ARBA00022490"/>
    </source>
</evidence>
<evidence type="ECO:0000256" key="5">
    <source>
        <dbReference type="ARBA" id="ARBA00093765"/>
    </source>
</evidence>
<dbReference type="EMBL" id="JBAWSY010000004">
    <property type="protein sequence ID" value="MEI4769614.1"/>
    <property type="molecule type" value="Genomic_DNA"/>
</dbReference>
<dbReference type="Proteomes" id="UP001364890">
    <property type="component" value="Unassembled WGS sequence"/>
</dbReference>
<organism evidence="8 9">
    <name type="scientific">Psychrobacillus mangrovi</name>
    <dbReference type="NCBI Taxonomy" id="3117745"/>
    <lineage>
        <taxon>Bacteria</taxon>
        <taxon>Bacillati</taxon>
        <taxon>Bacillota</taxon>
        <taxon>Bacilli</taxon>
        <taxon>Bacillales</taxon>
        <taxon>Bacillaceae</taxon>
        <taxon>Psychrobacillus</taxon>
    </lineage>
</organism>
<comment type="subcellular location">
    <subcellularLocation>
        <location evidence="1">Cytoplasm</location>
        <location evidence="1">Cytosol</location>
    </subcellularLocation>
</comment>
<dbReference type="Pfam" id="PF05400">
    <property type="entry name" value="FliT"/>
    <property type="match status" value="1"/>
</dbReference>
<gene>
    <name evidence="8" type="ORF">WAX74_08130</name>
</gene>
<evidence type="ECO:0000256" key="6">
    <source>
        <dbReference type="ARBA" id="ARBA00093785"/>
    </source>
</evidence>
<proteinExistence type="inferred from homology"/>
<evidence type="ECO:0000256" key="4">
    <source>
        <dbReference type="ARBA" id="ARBA00023186"/>
    </source>
</evidence>